<dbReference type="AlphaFoldDB" id="N6TQ35"/>
<feature type="region of interest" description="Disordered" evidence="1">
    <location>
        <begin position="1"/>
        <end position="72"/>
    </location>
</feature>
<accession>N6TQ35</accession>
<feature type="region of interest" description="Disordered" evidence="1">
    <location>
        <begin position="218"/>
        <end position="275"/>
    </location>
</feature>
<reference evidence="2" key="1">
    <citation type="journal article" date="2013" name="Genome Biol.">
        <title>Draft genome of the mountain pine beetle, Dendroctonus ponderosae Hopkins, a major forest pest.</title>
        <authorList>
            <person name="Keeling C.I."/>
            <person name="Yuen M.M."/>
            <person name="Liao N.Y."/>
            <person name="Docking T.R."/>
            <person name="Chan S.K."/>
            <person name="Taylor G.A."/>
            <person name="Palmquist D.L."/>
            <person name="Jackman S.D."/>
            <person name="Nguyen A."/>
            <person name="Li M."/>
            <person name="Henderson H."/>
            <person name="Janes J.K."/>
            <person name="Zhao Y."/>
            <person name="Pandoh P."/>
            <person name="Moore R."/>
            <person name="Sperling F.A."/>
            <person name="Huber D.P."/>
            <person name="Birol I."/>
            <person name="Jones S.J."/>
            <person name="Bohlmann J."/>
        </authorList>
    </citation>
    <scope>NUCLEOTIDE SEQUENCE</scope>
</reference>
<evidence type="ECO:0000256" key="1">
    <source>
        <dbReference type="SAM" id="MobiDB-lite"/>
    </source>
</evidence>
<sequence length="275" mass="29775">MAAVAKTFTKLESLEDKRRKKSSDEQLPTPKPLVLPQKKRVLPPNPSSSPVKKSQRLSTSSSSVEENAADETLIRETEAALKNLGSWPGTRGSYCTQNEESPAFENLFDEKKSAVKMSPSSASNSSTDNPCSLKDVITLREDEKSDTTKSKVTTIKQEVIEDCKDKGPFPAEATFVGYPNIEQTVSSDDKPKNILKPVEAASESVPVKSPEAANKQYTILQPASMRSRAANVLQESSRDNSSNITSDSEGSKGPVTTATGTLSPNSMGRGKQRSY</sequence>
<feature type="compositionally biased region" description="Low complexity" evidence="1">
    <location>
        <begin position="115"/>
        <end position="126"/>
    </location>
</feature>
<feature type="region of interest" description="Disordered" evidence="1">
    <location>
        <begin position="110"/>
        <end position="132"/>
    </location>
</feature>
<evidence type="ECO:0000313" key="2">
    <source>
        <dbReference type="EMBL" id="ENN71365.1"/>
    </source>
</evidence>
<feature type="compositionally biased region" description="Low complexity" evidence="1">
    <location>
        <begin position="48"/>
        <end position="63"/>
    </location>
</feature>
<dbReference type="EMBL" id="KB741274">
    <property type="protein sequence ID" value="ENN71365.1"/>
    <property type="molecule type" value="Genomic_DNA"/>
</dbReference>
<feature type="compositionally biased region" description="Polar residues" evidence="1">
    <location>
        <begin position="233"/>
        <end position="266"/>
    </location>
</feature>
<protein>
    <submittedName>
        <fullName evidence="2">Uncharacterized protein</fullName>
    </submittedName>
</protein>
<gene>
    <name evidence="2" type="ORF">YQE_11980</name>
</gene>
<feature type="non-terminal residue" evidence="2">
    <location>
        <position position="1"/>
    </location>
</feature>
<proteinExistence type="predicted"/>
<dbReference type="OrthoDB" id="10069059at2759"/>
<name>N6TQ35_DENPD</name>
<dbReference type="HOGENOM" id="CLU_1012888_0_0_1"/>
<organism evidence="2">
    <name type="scientific">Dendroctonus ponderosae</name>
    <name type="common">Mountain pine beetle</name>
    <dbReference type="NCBI Taxonomy" id="77166"/>
    <lineage>
        <taxon>Eukaryota</taxon>
        <taxon>Metazoa</taxon>
        <taxon>Ecdysozoa</taxon>
        <taxon>Arthropoda</taxon>
        <taxon>Hexapoda</taxon>
        <taxon>Insecta</taxon>
        <taxon>Pterygota</taxon>
        <taxon>Neoptera</taxon>
        <taxon>Endopterygota</taxon>
        <taxon>Coleoptera</taxon>
        <taxon>Polyphaga</taxon>
        <taxon>Cucujiformia</taxon>
        <taxon>Curculionidae</taxon>
        <taxon>Scolytinae</taxon>
        <taxon>Dendroctonus</taxon>
    </lineage>
</organism>